<reference evidence="2" key="2">
    <citation type="submission" date="2023-05" db="EMBL/GenBank/DDBJ databases">
        <authorList>
            <consortium name="Lawrence Berkeley National Laboratory"/>
            <person name="Steindorff A."/>
            <person name="Hensen N."/>
            <person name="Bonometti L."/>
            <person name="Westerberg I."/>
            <person name="Brannstrom I.O."/>
            <person name="Guillou S."/>
            <person name="Cros-Aarteil S."/>
            <person name="Calhoun S."/>
            <person name="Haridas S."/>
            <person name="Kuo A."/>
            <person name="Mondo S."/>
            <person name="Pangilinan J."/>
            <person name="Riley R."/>
            <person name="Labutti K."/>
            <person name="Andreopoulos B."/>
            <person name="Lipzen A."/>
            <person name="Chen C."/>
            <person name="Yanf M."/>
            <person name="Daum C."/>
            <person name="Ng V."/>
            <person name="Clum A."/>
            <person name="Ohm R."/>
            <person name="Martin F."/>
            <person name="Silar P."/>
            <person name="Natvig D."/>
            <person name="Lalanne C."/>
            <person name="Gautier V."/>
            <person name="Ament-Velasquez S.L."/>
            <person name="Kruys A."/>
            <person name="Hutchinson M.I."/>
            <person name="Powell A.J."/>
            <person name="Barry K."/>
            <person name="Miller A.N."/>
            <person name="Grigoriev I.V."/>
            <person name="Debuchy R."/>
            <person name="Gladieux P."/>
            <person name="Thoren M.H."/>
            <person name="Johannesson H."/>
        </authorList>
    </citation>
    <scope>NUCLEOTIDE SEQUENCE</scope>
    <source>
        <strain evidence="2">CBS 990.96</strain>
    </source>
</reference>
<keyword evidence="1" id="KW-0472">Membrane</keyword>
<proteinExistence type="predicted"/>
<dbReference type="PANTHER" id="PTHR28092:SF1">
    <property type="entry name" value="FACTOR-INDUCED GENE 1 PROTEIN"/>
    <property type="match status" value="1"/>
</dbReference>
<accession>A0AAN7BLN4</accession>
<dbReference type="PANTHER" id="PTHR28092">
    <property type="entry name" value="FACTOR-INDUCED GENE 1 PROTEIN"/>
    <property type="match status" value="1"/>
</dbReference>
<evidence type="ECO:0000313" key="2">
    <source>
        <dbReference type="EMBL" id="KAK4225580.1"/>
    </source>
</evidence>
<comment type="caution">
    <text evidence="2">The sequence shown here is derived from an EMBL/GenBank/DDBJ whole genome shotgun (WGS) entry which is preliminary data.</text>
</comment>
<dbReference type="GO" id="GO:0043332">
    <property type="term" value="C:mating projection tip"/>
    <property type="evidence" value="ECO:0007669"/>
    <property type="project" value="TreeGrafter"/>
</dbReference>
<dbReference type="InterPro" id="IPR033481">
    <property type="entry name" value="Dni1/Fig1"/>
</dbReference>
<dbReference type="Proteomes" id="UP001301958">
    <property type="component" value="Unassembled WGS sequence"/>
</dbReference>
<evidence type="ECO:0000256" key="1">
    <source>
        <dbReference type="SAM" id="Phobius"/>
    </source>
</evidence>
<dbReference type="AlphaFoldDB" id="A0AAN7BLN4"/>
<feature type="transmembrane region" description="Helical" evidence="1">
    <location>
        <begin position="21"/>
        <end position="41"/>
    </location>
</feature>
<organism evidence="2 3">
    <name type="scientific">Podospora fimiseda</name>
    <dbReference type="NCBI Taxonomy" id="252190"/>
    <lineage>
        <taxon>Eukaryota</taxon>
        <taxon>Fungi</taxon>
        <taxon>Dikarya</taxon>
        <taxon>Ascomycota</taxon>
        <taxon>Pezizomycotina</taxon>
        <taxon>Sordariomycetes</taxon>
        <taxon>Sordariomycetidae</taxon>
        <taxon>Sordariales</taxon>
        <taxon>Podosporaceae</taxon>
        <taxon>Podospora</taxon>
    </lineage>
</organism>
<keyword evidence="1" id="KW-1133">Transmembrane helix</keyword>
<name>A0AAN7BLN4_9PEZI</name>
<keyword evidence="1" id="KW-0812">Transmembrane</keyword>
<protein>
    <submittedName>
        <fullName evidence="2">Ca2+ regulator and membrane fusion protein Fig1-domain-containing protein</fullName>
    </submittedName>
</protein>
<gene>
    <name evidence="2" type="ORF">QBC38DRAFT_395042</name>
</gene>
<reference evidence="2" key="1">
    <citation type="journal article" date="2023" name="Mol. Phylogenet. Evol.">
        <title>Genome-scale phylogeny and comparative genomics of the fungal order Sordariales.</title>
        <authorList>
            <person name="Hensen N."/>
            <person name="Bonometti L."/>
            <person name="Westerberg I."/>
            <person name="Brannstrom I.O."/>
            <person name="Guillou S."/>
            <person name="Cros-Aarteil S."/>
            <person name="Calhoun S."/>
            <person name="Haridas S."/>
            <person name="Kuo A."/>
            <person name="Mondo S."/>
            <person name="Pangilinan J."/>
            <person name="Riley R."/>
            <person name="LaButti K."/>
            <person name="Andreopoulos B."/>
            <person name="Lipzen A."/>
            <person name="Chen C."/>
            <person name="Yan M."/>
            <person name="Daum C."/>
            <person name="Ng V."/>
            <person name="Clum A."/>
            <person name="Steindorff A."/>
            <person name="Ohm R.A."/>
            <person name="Martin F."/>
            <person name="Silar P."/>
            <person name="Natvig D.O."/>
            <person name="Lalanne C."/>
            <person name="Gautier V."/>
            <person name="Ament-Velasquez S.L."/>
            <person name="Kruys A."/>
            <person name="Hutchinson M.I."/>
            <person name="Powell A.J."/>
            <person name="Barry K."/>
            <person name="Miller A.N."/>
            <person name="Grigoriev I.V."/>
            <person name="Debuchy R."/>
            <person name="Gladieux P."/>
            <person name="Hiltunen Thoren M."/>
            <person name="Johannesson H."/>
        </authorList>
    </citation>
    <scope>NUCLEOTIDE SEQUENCE</scope>
    <source>
        <strain evidence="2">CBS 990.96</strain>
    </source>
</reference>
<dbReference type="GO" id="GO:0016020">
    <property type="term" value="C:membrane"/>
    <property type="evidence" value="ECO:0007669"/>
    <property type="project" value="InterPro"/>
</dbReference>
<evidence type="ECO:0000313" key="3">
    <source>
        <dbReference type="Proteomes" id="UP001301958"/>
    </source>
</evidence>
<feature type="transmembrane region" description="Helical" evidence="1">
    <location>
        <begin position="179"/>
        <end position="205"/>
    </location>
</feature>
<feature type="transmembrane region" description="Helical" evidence="1">
    <location>
        <begin position="225"/>
        <end position="245"/>
    </location>
</feature>
<keyword evidence="3" id="KW-1185">Reference proteome</keyword>
<dbReference type="GO" id="GO:0000747">
    <property type="term" value="P:conjugation with cellular fusion"/>
    <property type="evidence" value="ECO:0007669"/>
    <property type="project" value="TreeGrafter"/>
</dbReference>
<dbReference type="Pfam" id="PF12351">
    <property type="entry name" value="Fig1"/>
    <property type="match status" value="1"/>
</dbReference>
<dbReference type="EMBL" id="MU865363">
    <property type="protein sequence ID" value="KAK4225580.1"/>
    <property type="molecule type" value="Genomic_DNA"/>
</dbReference>
<sequence>MVAFIAKAIAKKLFKPSKSTLLKFLAIILIIPSILFTTLSLTGCISTSPQIPNLYIVSLTNTNSSSSSSSSADSLEIRLGFFGICGINPSSNESTTICTPISPTPDISTLFPSLSDSDAENEATQLLTTALTLQKGIFPYPLAAGTVAFVLSLLFVLIHKRSLKKAEFYSKSVKWIKRITFTLLVIAVAGTGGSALAITQAADVLEYVSLDCGMVGFQAGKTVQVFQWIAVGCELVFLLLVPGLVKPREEEVYYDKEYV</sequence>
<feature type="transmembrane region" description="Helical" evidence="1">
    <location>
        <begin position="137"/>
        <end position="158"/>
    </location>
</feature>